<evidence type="ECO:0000313" key="4">
    <source>
        <dbReference type="Proteomes" id="UP000008237"/>
    </source>
</evidence>
<feature type="chain" id="PRO_5003158111" evidence="2">
    <location>
        <begin position="22"/>
        <end position="95"/>
    </location>
</feature>
<accession>E2BVE4</accession>
<reference evidence="3 4" key="1">
    <citation type="journal article" date="2010" name="Science">
        <title>Genomic comparison of the ants Camponotus floridanus and Harpegnathos saltator.</title>
        <authorList>
            <person name="Bonasio R."/>
            <person name="Zhang G."/>
            <person name="Ye C."/>
            <person name="Mutti N.S."/>
            <person name="Fang X."/>
            <person name="Qin N."/>
            <person name="Donahue G."/>
            <person name="Yang P."/>
            <person name="Li Q."/>
            <person name="Li C."/>
            <person name="Zhang P."/>
            <person name="Huang Z."/>
            <person name="Berger S.L."/>
            <person name="Reinberg D."/>
            <person name="Wang J."/>
            <person name="Liebig J."/>
        </authorList>
    </citation>
    <scope>NUCLEOTIDE SEQUENCE [LARGE SCALE GENOMIC DNA]</scope>
    <source>
        <strain evidence="3 4">R22 G/1</strain>
    </source>
</reference>
<organism evidence="4">
    <name type="scientific">Harpegnathos saltator</name>
    <name type="common">Jerdon's jumping ant</name>
    <dbReference type="NCBI Taxonomy" id="610380"/>
    <lineage>
        <taxon>Eukaryota</taxon>
        <taxon>Metazoa</taxon>
        <taxon>Ecdysozoa</taxon>
        <taxon>Arthropoda</taxon>
        <taxon>Hexapoda</taxon>
        <taxon>Insecta</taxon>
        <taxon>Pterygota</taxon>
        <taxon>Neoptera</taxon>
        <taxon>Endopterygota</taxon>
        <taxon>Hymenoptera</taxon>
        <taxon>Apocrita</taxon>
        <taxon>Aculeata</taxon>
        <taxon>Formicoidea</taxon>
        <taxon>Formicidae</taxon>
        <taxon>Ponerinae</taxon>
        <taxon>Ponerini</taxon>
        <taxon>Harpegnathos</taxon>
    </lineage>
</organism>
<sequence length="95" mass="10578">MRGFCTLVALVAILFVSLGWGWSFTNVATSIGDKLMQSRPEESRVLNFDGSNSTSANKTADVTVQGRIIMVPRRSNGRCQPDEQVDRRGKCRTVW</sequence>
<evidence type="ECO:0000256" key="1">
    <source>
        <dbReference type="SAM" id="MobiDB-lite"/>
    </source>
</evidence>
<proteinExistence type="predicted"/>
<dbReference type="AlphaFoldDB" id="E2BVE4"/>
<dbReference type="Proteomes" id="UP000008237">
    <property type="component" value="Unassembled WGS sequence"/>
</dbReference>
<evidence type="ECO:0000256" key="2">
    <source>
        <dbReference type="SAM" id="SignalP"/>
    </source>
</evidence>
<protein>
    <submittedName>
        <fullName evidence="3">Uncharacterized protein</fullName>
    </submittedName>
</protein>
<keyword evidence="4" id="KW-1185">Reference proteome</keyword>
<feature type="signal peptide" evidence="2">
    <location>
        <begin position="1"/>
        <end position="21"/>
    </location>
</feature>
<evidence type="ECO:0000313" key="3">
    <source>
        <dbReference type="EMBL" id="EFN80320.1"/>
    </source>
</evidence>
<dbReference type="EMBL" id="GL450828">
    <property type="protein sequence ID" value="EFN80320.1"/>
    <property type="molecule type" value="Genomic_DNA"/>
</dbReference>
<dbReference type="InParanoid" id="E2BVE4"/>
<keyword evidence="2" id="KW-0732">Signal</keyword>
<name>E2BVE4_HARSA</name>
<gene>
    <name evidence="3" type="ORF">EAI_07039</name>
</gene>
<feature type="region of interest" description="Disordered" evidence="1">
    <location>
        <begin position="76"/>
        <end position="95"/>
    </location>
</feature>